<dbReference type="EMBL" id="MDAL01000061">
    <property type="protein sequence ID" value="PMN87965.1"/>
    <property type="molecule type" value="Genomic_DNA"/>
</dbReference>
<dbReference type="Proteomes" id="UP000235387">
    <property type="component" value="Unassembled WGS sequence"/>
</dbReference>
<evidence type="ECO:0000256" key="1">
    <source>
        <dbReference type="SAM" id="MobiDB-lite"/>
    </source>
</evidence>
<protein>
    <submittedName>
        <fullName evidence="3">Uncharacterized protein</fullName>
    </submittedName>
</protein>
<reference evidence="4" key="1">
    <citation type="submission" date="2016-07" db="EMBL/GenBank/DDBJ databases">
        <title>Nontailed viruses are major unrecognized killers of bacteria in the ocean.</title>
        <authorList>
            <person name="Kauffman K."/>
            <person name="Hussain F."/>
            <person name="Yang J."/>
            <person name="Arevalo P."/>
            <person name="Brown J."/>
            <person name="Cutler M."/>
            <person name="Kelly L."/>
            <person name="Polz M.F."/>
        </authorList>
    </citation>
    <scope>NUCLEOTIDE SEQUENCE [LARGE SCALE GENOMIC DNA]</scope>
    <source>
        <strain evidence="4">10N.261.45.A10</strain>
    </source>
</reference>
<feature type="region of interest" description="Disordered" evidence="1">
    <location>
        <begin position="296"/>
        <end position="324"/>
    </location>
</feature>
<feature type="transmembrane region" description="Helical" evidence="2">
    <location>
        <begin position="82"/>
        <end position="102"/>
    </location>
</feature>
<evidence type="ECO:0000256" key="2">
    <source>
        <dbReference type="SAM" id="Phobius"/>
    </source>
</evidence>
<keyword evidence="2" id="KW-1133">Transmembrane helix</keyword>
<accession>A0A2N7L3R3</accession>
<keyword evidence="2" id="KW-0472">Membrane</keyword>
<organism evidence="3 4">
    <name type="scientific">Enterovibrio norvegicus</name>
    <dbReference type="NCBI Taxonomy" id="188144"/>
    <lineage>
        <taxon>Bacteria</taxon>
        <taxon>Pseudomonadati</taxon>
        <taxon>Pseudomonadota</taxon>
        <taxon>Gammaproteobacteria</taxon>
        <taxon>Vibrionales</taxon>
        <taxon>Vibrionaceae</taxon>
        <taxon>Enterovibrio</taxon>
    </lineage>
</organism>
<gene>
    <name evidence="3" type="ORF">BCT23_24255</name>
</gene>
<keyword evidence="2" id="KW-0812">Transmembrane</keyword>
<evidence type="ECO:0000313" key="4">
    <source>
        <dbReference type="Proteomes" id="UP000235387"/>
    </source>
</evidence>
<dbReference type="AlphaFoldDB" id="A0A2N7L3R3"/>
<proteinExistence type="predicted"/>
<comment type="caution">
    <text evidence="3">The sequence shown here is derived from an EMBL/GenBank/DDBJ whole genome shotgun (WGS) entry which is preliminary data.</text>
</comment>
<name>A0A2N7L3R3_9GAMM</name>
<dbReference type="RefSeq" id="WP_102392313.1">
    <property type="nucleotide sequence ID" value="NZ_MDAL01000061.1"/>
</dbReference>
<feature type="transmembrane region" description="Helical" evidence="2">
    <location>
        <begin position="122"/>
        <end position="141"/>
    </location>
</feature>
<sequence length="324" mass="37534">MAQYNSENFKAQKKRPPQGLLYKVIKKGKIFSFTKSNDAISISTVRDANPSSMRESMKDHQKEMFWDNNRLIFESLSGWSSLYFLVVGLTKIALIVFLPILYSFSLISILLGDGTLETESSYLAFVSLYLLAPSLLIYIHYKLIHKGHMNLAPFLRPILVFEANRENGSITSYKENGEIDFTHPFIEFDCILISVPSPQGHLNYSLALTHRYNDYPSSVPIGDLIGKNEMVDEYHRLWNMIQRYMDVSQPMPDIMVLESSREQDPTTAAYDKKNTRNPRYWRDMTDEEFEITIERIRKEQEGQPSSGPEINIFENNEPPEKYEV</sequence>
<evidence type="ECO:0000313" key="3">
    <source>
        <dbReference type="EMBL" id="PMN87965.1"/>
    </source>
</evidence>